<dbReference type="EMBL" id="DS720382">
    <property type="protein sequence ID" value="EEC06468.1"/>
    <property type="molecule type" value="Genomic_DNA"/>
</dbReference>
<proteinExistence type="predicted"/>
<evidence type="ECO:0000313" key="2">
    <source>
        <dbReference type="EnsemblMetazoa" id="ISCW024263-PA"/>
    </source>
</evidence>
<sequence length="255" mass="29013">VTVACTGDNLSMHRFAGLQCSFSSGRVCRFCLAHHRQPKVLHSITDCVERTSRVHKSYLEAFALDRKVNGPLYGISCVSPLQKLTDFDVIKQLPPDAMHDIFEGGITCILQHIPHGLVWEGVLYKTDLNRVTALSYGFHDKKSAPVTARVTFLSGKGNLRGTANQKWCLFRMLPQLYEDTIPEDNPHWMAYLADRDLADTILASKISEDCITYLQVKVQEFLELFTTQYPNAALIPKLHFLLHYRKYIRKFGAPR</sequence>
<protein>
    <submittedName>
        <fullName evidence="1 2">Uncharacterized protein</fullName>
    </submittedName>
</protein>
<keyword evidence="3" id="KW-1185">Reference proteome</keyword>
<feature type="non-terminal residue" evidence="1">
    <location>
        <position position="1"/>
    </location>
</feature>
<gene>
    <name evidence="1" type="ORF">IscW_ISCW024263</name>
</gene>
<dbReference type="Proteomes" id="UP000001555">
    <property type="component" value="Unassembled WGS sequence"/>
</dbReference>
<reference evidence="1 3" key="1">
    <citation type="submission" date="2008-03" db="EMBL/GenBank/DDBJ databases">
        <title>Annotation of Ixodes scapularis.</title>
        <authorList>
            <consortium name="Ixodes scapularis Genome Project Consortium"/>
            <person name="Caler E."/>
            <person name="Hannick L.I."/>
            <person name="Bidwell S."/>
            <person name="Joardar V."/>
            <person name="Thiagarajan M."/>
            <person name="Amedeo P."/>
            <person name="Galinsky K.J."/>
            <person name="Schobel S."/>
            <person name="Inman J."/>
            <person name="Hostetler J."/>
            <person name="Miller J."/>
            <person name="Hammond M."/>
            <person name="Megy K."/>
            <person name="Lawson D."/>
            <person name="Kodira C."/>
            <person name="Sutton G."/>
            <person name="Meyer J."/>
            <person name="Hill C.A."/>
            <person name="Birren B."/>
            <person name="Nene V."/>
            <person name="Collins F."/>
            <person name="Alarcon-Chaidez F."/>
            <person name="Wikel S."/>
            <person name="Strausberg R."/>
        </authorList>
    </citation>
    <scope>NUCLEOTIDE SEQUENCE [LARGE SCALE GENOMIC DNA]</scope>
    <source>
        <strain evidence="3">Wikel</strain>
        <strain evidence="1">Wikel colony</strain>
    </source>
</reference>
<dbReference type="EnsemblMetazoa" id="ISCW024263-RA">
    <property type="protein sequence ID" value="ISCW024263-PA"/>
    <property type="gene ID" value="ISCW024263"/>
</dbReference>
<evidence type="ECO:0000313" key="1">
    <source>
        <dbReference type="EMBL" id="EEC06468.1"/>
    </source>
</evidence>
<dbReference type="InParanoid" id="B7PIP6"/>
<dbReference type="OrthoDB" id="10056610at2759"/>
<dbReference type="PANTHER" id="PTHR31912:SF34">
    <property type="entry name" value="NOTOCHORD-RELATED PROTEIN"/>
    <property type="match status" value="1"/>
</dbReference>
<organism>
    <name type="scientific">Ixodes scapularis</name>
    <name type="common">Black-legged tick</name>
    <name type="synonym">Deer tick</name>
    <dbReference type="NCBI Taxonomy" id="6945"/>
    <lineage>
        <taxon>Eukaryota</taxon>
        <taxon>Metazoa</taxon>
        <taxon>Ecdysozoa</taxon>
        <taxon>Arthropoda</taxon>
        <taxon>Chelicerata</taxon>
        <taxon>Arachnida</taxon>
        <taxon>Acari</taxon>
        <taxon>Parasitiformes</taxon>
        <taxon>Ixodida</taxon>
        <taxon>Ixodoidea</taxon>
        <taxon>Ixodidae</taxon>
        <taxon>Ixodinae</taxon>
        <taxon>Ixodes</taxon>
    </lineage>
</organism>
<dbReference type="PaxDb" id="6945-B7PIP6"/>
<evidence type="ECO:0000313" key="3">
    <source>
        <dbReference type="Proteomes" id="UP000001555"/>
    </source>
</evidence>
<name>B7PIP6_IXOSC</name>
<accession>B7PIP6</accession>
<dbReference type="PANTHER" id="PTHR31912">
    <property type="entry name" value="IP13529P"/>
    <property type="match status" value="1"/>
</dbReference>
<dbReference type="EMBL" id="ABJB010956802">
    <property type="status" value="NOT_ANNOTATED_CDS"/>
    <property type="molecule type" value="Genomic_DNA"/>
</dbReference>
<dbReference type="VEuPathDB" id="VectorBase:ISCW024263"/>
<feature type="non-terminal residue" evidence="1">
    <location>
        <position position="255"/>
    </location>
</feature>
<dbReference type="VEuPathDB" id="VectorBase:ISCI024263"/>
<reference evidence="2" key="2">
    <citation type="submission" date="2020-05" db="UniProtKB">
        <authorList>
            <consortium name="EnsemblMetazoa"/>
        </authorList>
    </citation>
    <scope>IDENTIFICATION</scope>
    <source>
        <strain evidence="2">wikel</strain>
    </source>
</reference>
<dbReference type="HOGENOM" id="CLU_020243_1_0_1"/>
<dbReference type="VEuPathDB" id="VectorBase:ISCP_022315"/>
<dbReference type="AlphaFoldDB" id="B7PIP6"/>